<protein>
    <submittedName>
        <fullName evidence="2">Amino acid permease</fullName>
    </submittedName>
</protein>
<comment type="caution">
    <text evidence="2">The sequence shown here is derived from an EMBL/GenBank/DDBJ whole genome shotgun (WGS) entry which is preliminary data.</text>
</comment>
<accession>A0ABS4HQL5</accession>
<feature type="transmembrane region" description="Helical" evidence="1">
    <location>
        <begin position="31"/>
        <end position="52"/>
    </location>
</feature>
<organism evidence="2 3">
    <name type="scientific">Paenibacillus aceris</name>
    <dbReference type="NCBI Taxonomy" id="869555"/>
    <lineage>
        <taxon>Bacteria</taxon>
        <taxon>Bacillati</taxon>
        <taxon>Bacillota</taxon>
        <taxon>Bacilli</taxon>
        <taxon>Bacillales</taxon>
        <taxon>Paenibacillaceae</taxon>
        <taxon>Paenibacillus</taxon>
    </lineage>
</organism>
<dbReference type="EMBL" id="JAGGKV010000001">
    <property type="protein sequence ID" value="MBP1960840.1"/>
    <property type="molecule type" value="Genomic_DNA"/>
</dbReference>
<evidence type="ECO:0000313" key="3">
    <source>
        <dbReference type="Proteomes" id="UP001519344"/>
    </source>
</evidence>
<keyword evidence="3" id="KW-1185">Reference proteome</keyword>
<proteinExistence type="predicted"/>
<name>A0ABS4HQL5_9BACL</name>
<evidence type="ECO:0000313" key="2">
    <source>
        <dbReference type="EMBL" id="MBP1960840.1"/>
    </source>
</evidence>
<gene>
    <name evidence="2" type="ORF">J2Z65_000034</name>
</gene>
<keyword evidence="1" id="KW-0472">Membrane</keyword>
<feature type="transmembrane region" description="Helical" evidence="1">
    <location>
        <begin position="6"/>
        <end position="24"/>
    </location>
</feature>
<keyword evidence="1" id="KW-0812">Transmembrane</keyword>
<sequence length="80" mass="9487">MSSNSYWYLGLSFICIILQVIVFYRKRSVHTYMQFFIGVELLYIVEAVIYIFNGSYEYHPKLLSNRYYDSHLGALTSNLI</sequence>
<evidence type="ECO:0000256" key="1">
    <source>
        <dbReference type="SAM" id="Phobius"/>
    </source>
</evidence>
<reference evidence="2 3" key="1">
    <citation type="submission" date="2021-03" db="EMBL/GenBank/DDBJ databases">
        <title>Genomic Encyclopedia of Type Strains, Phase IV (KMG-IV): sequencing the most valuable type-strain genomes for metagenomic binning, comparative biology and taxonomic classification.</title>
        <authorList>
            <person name="Goeker M."/>
        </authorList>
    </citation>
    <scope>NUCLEOTIDE SEQUENCE [LARGE SCALE GENOMIC DNA]</scope>
    <source>
        <strain evidence="2 3">DSM 24950</strain>
    </source>
</reference>
<dbReference type="RefSeq" id="WP_167056795.1">
    <property type="nucleotide sequence ID" value="NZ_JAAOZR010000013.1"/>
</dbReference>
<keyword evidence="1" id="KW-1133">Transmembrane helix</keyword>
<dbReference type="Proteomes" id="UP001519344">
    <property type="component" value="Unassembled WGS sequence"/>
</dbReference>